<organism evidence="19 20">
    <name type="scientific">Haliangium ochraceum (strain DSM 14365 / JCM 11303 / SMP-2)</name>
    <dbReference type="NCBI Taxonomy" id="502025"/>
    <lineage>
        <taxon>Bacteria</taxon>
        <taxon>Pseudomonadati</taxon>
        <taxon>Myxococcota</taxon>
        <taxon>Polyangia</taxon>
        <taxon>Haliangiales</taxon>
        <taxon>Kofleriaceae</taxon>
        <taxon>Haliangium</taxon>
    </lineage>
</organism>
<proteinExistence type="inferred from homology"/>
<keyword evidence="5" id="KW-0479">Metal-binding</keyword>
<dbReference type="GO" id="GO:0008413">
    <property type="term" value="F:8-oxo-7,8-dihydroguanosine triphosphate pyrophosphatase activity"/>
    <property type="evidence" value="ECO:0007669"/>
    <property type="project" value="TreeGrafter"/>
</dbReference>
<dbReference type="PRINTS" id="PR00502">
    <property type="entry name" value="NUDIXFAMILY"/>
</dbReference>
<dbReference type="PROSITE" id="PS00893">
    <property type="entry name" value="NUDIX_BOX"/>
    <property type="match status" value="1"/>
</dbReference>
<evidence type="ECO:0000256" key="13">
    <source>
        <dbReference type="ARBA" id="ARBA00040794"/>
    </source>
</evidence>
<evidence type="ECO:0000313" key="19">
    <source>
        <dbReference type="EMBL" id="ACY16030.1"/>
    </source>
</evidence>
<dbReference type="STRING" id="502025.Hoch_3528"/>
<evidence type="ECO:0000256" key="16">
    <source>
        <dbReference type="ARBA" id="ARBA00042798"/>
    </source>
</evidence>
<dbReference type="Gene3D" id="3.90.79.10">
    <property type="entry name" value="Nucleoside Triphosphate Pyrophosphohydrolase"/>
    <property type="match status" value="1"/>
</dbReference>
<comment type="catalytic activity">
    <reaction evidence="11">
        <text>8-oxo-GTP + H2O = 8-oxo-GMP + diphosphate + H(+)</text>
        <dbReference type="Rhea" id="RHEA:67616"/>
        <dbReference type="ChEBI" id="CHEBI:15377"/>
        <dbReference type="ChEBI" id="CHEBI:15378"/>
        <dbReference type="ChEBI" id="CHEBI:33019"/>
        <dbReference type="ChEBI" id="CHEBI:143553"/>
        <dbReference type="ChEBI" id="CHEBI:145694"/>
    </reaction>
</comment>
<dbReference type="Pfam" id="PF00293">
    <property type="entry name" value="NUDIX"/>
    <property type="match status" value="1"/>
</dbReference>
<comment type="catalytic activity">
    <reaction evidence="10">
        <text>8-oxo-dGTP + H2O = 8-oxo-dGMP + diphosphate + H(+)</text>
        <dbReference type="Rhea" id="RHEA:31575"/>
        <dbReference type="ChEBI" id="CHEBI:15377"/>
        <dbReference type="ChEBI" id="CHEBI:15378"/>
        <dbReference type="ChEBI" id="CHEBI:33019"/>
        <dbReference type="ChEBI" id="CHEBI:63224"/>
        <dbReference type="ChEBI" id="CHEBI:77896"/>
        <dbReference type="EC" id="3.6.1.55"/>
    </reaction>
</comment>
<dbReference type="GO" id="GO:0044716">
    <property type="term" value="F:8-oxo-GDP phosphatase activity"/>
    <property type="evidence" value="ECO:0007669"/>
    <property type="project" value="TreeGrafter"/>
</dbReference>
<evidence type="ECO:0000256" key="5">
    <source>
        <dbReference type="ARBA" id="ARBA00022723"/>
    </source>
</evidence>
<feature type="domain" description="Nudix hydrolase" evidence="18">
    <location>
        <begin position="3"/>
        <end position="130"/>
    </location>
</feature>
<dbReference type="KEGG" id="hoh:Hoch_3528"/>
<dbReference type="EC" id="3.6.1.55" evidence="12"/>
<evidence type="ECO:0000256" key="2">
    <source>
        <dbReference type="ARBA" id="ARBA00005582"/>
    </source>
</evidence>
<keyword evidence="20" id="KW-1185">Reference proteome</keyword>
<evidence type="ECO:0000256" key="6">
    <source>
        <dbReference type="ARBA" id="ARBA00022763"/>
    </source>
</evidence>
<evidence type="ECO:0000256" key="8">
    <source>
        <dbReference type="ARBA" id="ARBA00022842"/>
    </source>
</evidence>
<dbReference type="InterPro" id="IPR020084">
    <property type="entry name" value="NUDIX_hydrolase_CS"/>
</dbReference>
<dbReference type="SUPFAM" id="SSF55811">
    <property type="entry name" value="Nudix"/>
    <property type="match status" value="1"/>
</dbReference>
<dbReference type="RefSeq" id="WP_012828629.1">
    <property type="nucleotide sequence ID" value="NC_013440.1"/>
</dbReference>
<protein>
    <recommendedName>
        <fullName evidence="13">8-oxo-dGTP diphosphatase</fullName>
        <ecNumber evidence="12">3.6.1.55</ecNumber>
    </recommendedName>
    <alternativeName>
        <fullName evidence="16">7,8-dihydro-8-oxoguanine-triphosphatase</fullName>
    </alternativeName>
    <alternativeName>
        <fullName evidence="15">Mutator protein MutT</fullName>
    </alternativeName>
    <alternativeName>
        <fullName evidence="14">dGTP pyrophosphohydrolase</fullName>
    </alternativeName>
</protein>
<dbReference type="InterPro" id="IPR000086">
    <property type="entry name" value="NUDIX_hydrolase_dom"/>
</dbReference>
<dbReference type="eggNOG" id="COG1051">
    <property type="taxonomic scope" value="Bacteria"/>
</dbReference>
<evidence type="ECO:0000256" key="14">
    <source>
        <dbReference type="ARBA" id="ARBA00041592"/>
    </source>
</evidence>
<evidence type="ECO:0000256" key="4">
    <source>
        <dbReference type="ARBA" id="ARBA00022705"/>
    </source>
</evidence>
<dbReference type="GO" id="GO:0044715">
    <property type="term" value="F:8-oxo-dGDP phosphatase activity"/>
    <property type="evidence" value="ECO:0007669"/>
    <property type="project" value="TreeGrafter"/>
</dbReference>
<dbReference type="PROSITE" id="PS51462">
    <property type="entry name" value="NUDIX"/>
    <property type="match status" value="1"/>
</dbReference>
<dbReference type="Proteomes" id="UP000001880">
    <property type="component" value="Chromosome"/>
</dbReference>
<evidence type="ECO:0000256" key="3">
    <source>
        <dbReference type="ARBA" id="ARBA00022457"/>
    </source>
</evidence>
<dbReference type="InterPro" id="IPR015797">
    <property type="entry name" value="NUDIX_hydrolase-like_dom_sf"/>
</dbReference>
<accession>D0LW98</accession>
<evidence type="ECO:0000256" key="10">
    <source>
        <dbReference type="ARBA" id="ARBA00035861"/>
    </source>
</evidence>
<gene>
    <name evidence="19" type="ordered locus">Hoch_3528</name>
</gene>
<evidence type="ECO:0000313" key="20">
    <source>
        <dbReference type="Proteomes" id="UP000001880"/>
    </source>
</evidence>
<sequence>MRTRTLVVAGLITANDGRLLITQRRADQFAALGWEFPGGKLEPEESPESALRRELREEIDARAEIGRIWEVLFHPYPDFDLLMLVYHCRLLPGESARAREVADLAWCEVAALGDYDIMNADLPLVARLQREGVPAWVR</sequence>
<dbReference type="HOGENOM" id="CLU_037162_19_3_7"/>
<keyword evidence="3" id="KW-0515">Mutator protein</keyword>
<keyword evidence="7 17" id="KW-0378">Hydrolase</keyword>
<dbReference type="EMBL" id="CP001804">
    <property type="protein sequence ID" value="ACY16030.1"/>
    <property type="molecule type" value="Genomic_DNA"/>
</dbReference>
<comment type="similarity">
    <text evidence="2 17">Belongs to the Nudix hydrolase family.</text>
</comment>
<name>D0LW98_HALO1</name>
<evidence type="ECO:0000256" key="9">
    <source>
        <dbReference type="ARBA" id="ARBA00023204"/>
    </source>
</evidence>
<evidence type="ECO:0000256" key="7">
    <source>
        <dbReference type="ARBA" id="ARBA00022801"/>
    </source>
</evidence>
<reference evidence="19 20" key="1">
    <citation type="journal article" date="2010" name="Stand. Genomic Sci.">
        <title>Complete genome sequence of Haliangium ochraceum type strain (SMP-2).</title>
        <authorList>
            <consortium name="US DOE Joint Genome Institute (JGI-PGF)"/>
            <person name="Ivanova N."/>
            <person name="Daum C."/>
            <person name="Lang E."/>
            <person name="Abt B."/>
            <person name="Kopitz M."/>
            <person name="Saunders E."/>
            <person name="Lapidus A."/>
            <person name="Lucas S."/>
            <person name="Glavina Del Rio T."/>
            <person name="Nolan M."/>
            <person name="Tice H."/>
            <person name="Copeland A."/>
            <person name="Cheng J.F."/>
            <person name="Chen F."/>
            <person name="Bruce D."/>
            <person name="Goodwin L."/>
            <person name="Pitluck S."/>
            <person name="Mavromatis K."/>
            <person name="Pati A."/>
            <person name="Mikhailova N."/>
            <person name="Chen A."/>
            <person name="Palaniappan K."/>
            <person name="Land M."/>
            <person name="Hauser L."/>
            <person name="Chang Y.J."/>
            <person name="Jeffries C.D."/>
            <person name="Detter J.C."/>
            <person name="Brettin T."/>
            <person name="Rohde M."/>
            <person name="Goker M."/>
            <person name="Bristow J."/>
            <person name="Markowitz V."/>
            <person name="Eisen J.A."/>
            <person name="Hugenholtz P."/>
            <person name="Kyrpides N.C."/>
            <person name="Klenk H.P."/>
        </authorList>
    </citation>
    <scope>NUCLEOTIDE SEQUENCE [LARGE SCALE GENOMIC DNA]</scope>
    <source>
        <strain evidence="20">DSM 14365 / CIP 107738 / JCM 11303 / AJ 13395 / SMP-2</strain>
    </source>
</reference>
<dbReference type="CDD" id="cd03425">
    <property type="entry name" value="NUDIX_MutT_NudA_like"/>
    <property type="match status" value="1"/>
</dbReference>
<evidence type="ECO:0000259" key="18">
    <source>
        <dbReference type="PROSITE" id="PS51462"/>
    </source>
</evidence>
<dbReference type="PANTHER" id="PTHR47707:SF1">
    <property type="entry name" value="NUDIX HYDROLASE FAMILY PROTEIN"/>
    <property type="match status" value="1"/>
</dbReference>
<dbReference type="PANTHER" id="PTHR47707">
    <property type="entry name" value="8-OXO-DGTP DIPHOSPHATASE"/>
    <property type="match status" value="1"/>
</dbReference>
<evidence type="ECO:0000256" key="15">
    <source>
        <dbReference type="ARBA" id="ARBA00041979"/>
    </source>
</evidence>
<dbReference type="GO" id="GO:0046872">
    <property type="term" value="F:metal ion binding"/>
    <property type="evidence" value="ECO:0007669"/>
    <property type="project" value="UniProtKB-KW"/>
</dbReference>
<keyword evidence="6" id="KW-0227">DNA damage</keyword>
<evidence type="ECO:0000256" key="11">
    <source>
        <dbReference type="ARBA" id="ARBA00036904"/>
    </source>
</evidence>
<comment type="cofactor">
    <cofactor evidence="1">
        <name>Mg(2+)</name>
        <dbReference type="ChEBI" id="CHEBI:18420"/>
    </cofactor>
</comment>
<dbReference type="InterPro" id="IPR020476">
    <property type="entry name" value="Nudix_hydrolase"/>
</dbReference>
<evidence type="ECO:0000256" key="12">
    <source>
        <dbReference type="ARBA" id="ARBA00038905"/>
    </source>
</evidence>
<dbReference type="GO" id="GO:0035539">
    <property type="term" value="F:8-oxo-7,8-dihydrodeoxyguanosine triphosphate pyrophosphatase activity"/>
    <property type="evidence" value="ECO:0007669"/>
    <property type="project" value="UniProtKB-EC"/>
</dbReference>
<keyword evidence="8" id="KW-0460">Magnesium</keyword>
<dbReference type="InterPro" id="IPR047127">
    <property type="entry name" value="MutT-like"/>
</dbReference>
<dbReference type="AlphaFoldDB" id="D0LW98"/>
<evidence type="ECO:0000256" key="1">
    <source>
        <dbReference type="ARBA" id="ARBA00001946"/>
    </source>
</evidence>
<dbReference type="GO" id="GO:0006281">
    <property type="term" value="P:DNA repair"/>
    <property type="evidence" value="ECO:0007669"/>
    <property type="project" value="UniProtKB-KW"/>
</dbReference>
<dbReference type="GO" id="GO:0006260">
    <property type="term" value="P:DNA replication"/>
    <property type="evidence" value="ECO:0007669"/>
    <property type="project" value="UniProtKB-KW"/>
</dbReference>
<keyword evidence="4" id="KW-0235">DNA replication</keyword>
<keyword evidence="9" id="KW-0234">DNA repair</keyword>
<evidence type="ECO:0000256" key="17">
    <source>
        <dbReference type="RuleBase" id="RU003476"/>
    </source>
</evidence>